<evidence type="ECO:0000256" key="1">
    <source>
        <dbReference type="ARBA" id="ARBA00001936"/>
    </source>
</evidence>
<dbReference type="SUPFAM" id="SSF52440">
    <property type="entry name" value="PreATP-grasp domain"/>
    <property type="match status" value="1"/>
</dbReference>
<evidence type="ECO:0000256" key="4">
    <source>
        <dbReference type="ARBA" id="ARBA00022684"/>
    </source>
</evidence>
<keyword evidence="8" id="KW-0460">Magnesium</keyword>
<keyword evidence="4 10" id="KW-0317">Glutathione biosynthesis</keyword>
<gene>
    <name evidence="10 12" type="primary">gshB</name>
    <name evidence="12" type="ORF">GCM10008090_13470</name>
</gene>
<dbReference type="NCBIfam" id="NF003573">
    <property type="entry name" value="PRK05246.1"/>
    <property type="match status" value="1"/>
</dbReference>
<comment type="pathway">
    <text evidence="10">Sulfur metabolism; glutathione biosynthesis; glutathione from L-cysteine and L-glutamate: step 2/2.</text>
</comment>
<dbReference type="FunFam" id="3.30.1490.20:FF:000009">
    <property type="entry name" value="Glutathione synthetase"/>
    <property type="match status" value="1"/>
</dbReference>
<dbReference type="Gene3D" id="3.30.1490.20">
    <property type="entry name" value="ATP-grasp fold, A domain"/>
    <property type="match status" value="1"/>
</dbReference>
<proteinExistence type="inferred from homology"/>
<reference evidence="12" key="2">
    <citation type="submission" date="2020-09" db="EMBL/GenBank/DDBJ databases">
        <authorList>
            <person name="Sun Q."/>
            <person name="Kim S."/>
        </authorList>
    </citation>
    <scope>NUCLEOTIDE SEQUENCE</scope>
    <source>
        <strain evidence="12">KCTC 12711</strain>
    </source>
</reference>
<dbReference type="Pfam" id="PF02951">
    <property type="entry name" value="GSH-S_N"/>
    <property type="match status" value="1"/>
</dbReference>
<dbReference type="Proteomes" id="UP000614811">
    <property type="component" value="Unassembled WGS sequence"/>
</dbReference>
<dbReference type="InterPro" id="IPR004218">
    <property type="entry name" value="GSHS_ATP-bd"/>
</dbReference>
<evidence type="ECO:0000313" key="13">
    <source>
        <dbReference type="Proteomes" id="UP000614811"/>
    </source>
</evidence>
<dbReference type="InterPro" id="IPR011761">
    <property type="entry name" value="ATP-grasp"/>
</dbReference>
<comment type="cofactor">
    <cofactor evidence="1">
        <name>Mn(2+)</name>
        <dbReference type="ChEBI" id="CHEBI:29035"/>
    </cofactor>
</comment>
<dbReference type="Gene3D" id="3.30.470.20">
    <property type="entry name" value="ATP-grasp fold, B domain"/>
    <property type="match status" value="1"/>
</dbReference>
<dbReference type="EC" id="6.3.2.3" evidence="10"/>
<dbReference type="PANTHER" id="PTHR21621:SF4">
    <property type="entry name" value="GLUTATHIONE SYNTHETASE"/>
    <property type="match status" value="1"/>
</dbReference>
<keyword evidence="9" id="KW-0464">Manganese</keyword>
<accession>A0A918RMS1</accession>
<sequence>MKIGVVMDPIGSINIKKDSTFEMIWQAQLLGWEVVYFEMHDLLIENGKAVGDARSVTAFQDANHWYELGETYRMALGDLDAILMRKDPPFDMEFVYATYILELAEAQGAMVVNSPQALRDCNEKTYCAWFPDVCPETLITRNARDFRRFLDTHKDVILKPLDGMGGASIFRVQQDSPNIGVIIETLTKHGTRFAMAQRYLPEITAGDKRILVVAGEAVPYSLARIPAQGETRGNLAAGGRGVAQPLSDSDFAIAKRVGPELVKRNILFAGLDVIGDRLTEINVTSPTCIKEINAEYDTNIALDLLKAIESKLH</sequence>
<evidence type="ECO:0000256" key="10">
    <source>
        <dbReference type="HAMAP-Rule" id="MF_00162"/>
    </source>
</evidence>
<dbReference type="AlphaFoldDB" id="A0A918RMS1"/>
<dbReference type="HAMAP" id="MF_00162">
    <property type="entry name" value="GSH_S"/>
    <property type="match status" value="1"/>
</dbReference>
<evidence type="ECO:0000259" key="11">
    <source>
        <dbReference type="PROSITE" id="PS50975"/>
    </source>
</evidence>
<evidence type="ECO:0000256" key="9">
    <source>
        <dbReference type="ARBA" id="ARBA00023211"/>
    </source>
</evidence>
<keyword evidence="13" id="KW-1185">Reference proteome</keyword>
<keyword evidence="3 10" id="KW-0436">Ligase</keyword>
<dbReference type="SUPFAM" id="SSF56059">
    <property type="entry name" value="Glutathione synthetase ATP-binding domain-like"/>
    <property type="match status" value="1"/>
</dbReference>
<organism evidence="12 13">
    <name type="scientific">Arenicella chitinivorans</name>
    <dbReference type="NCBI Taxonomy" id="1329800"/>
    <lineage>
        <taxon>Bacteria</taxon>
        <taxon>Pseudomonadati</taxon>
        <taxon>Pseudomonadota</taxon>
        <taxon>Gammaproteobacteria</taxon>
        <taxon>Arenicellales</taxon>
        <taxon>Arenicellaceae</taxon>
        <taxon>Arenicella</taxon>
    </lineage>
</organism>
<dbReference type="EMBL" id="BMXA01000002">
    <property type="protein sequence ID" value="GHA05217.1"/>
    <property type="molecule type" value="Genomic_DNA"/>
</dbReference>
<protein>
    <recommendedName>
        <fullName evidence="10">Glutathione synthetase</fullName>
        <ecNumber evidence="10">6.3.2.3</ecNumber>
    </recommendedName>
    <alternativeName>
        <fullName evidence="10">GSH synthetase</fullName>
        <shortName evidence="10">GSH-S</shortName>
        <shortName evidence="10">GSHase</shortName>
    </alternativeName>
    <alternativeName>
        <fullName evidence="10">Glutathione synthase</fullName>
    </alternativeName>
</protein>
<dbReference type="Pfam" id="PF02955">
    <property type="entry name" value="GSH-S_ATP"/>
    <property type="match status" value="1"/>
</dbReference>
<comment type="cofactor">
    <cofactor evidence="2">
        <name>Mg(2+)</name>
        <dbReference type="ChEBI" id="CHEBI:18420"/>
    </cofactor>
</comment>
<dbReference type="PROSITE" id="PS50975">
    <property type="entry name" value="ATP_GRASP"/>
    <property type="match status" value="1"/>
</dbReference>
<evidence type="ECO:0000256" key="7">
    <source>
        <dbReference type="ARBA" id="ARBA00022840"/>
    </source>
</evidence>
<dbReference type="InterPro" id="IPR004215">
    <property type="entry name" value="GSHS_N"/>
</dbReference>
<comment type="similarity">
    <text evidence="10">Belongs to the prokaryotic GSH synthase family.</text>
</comment>
<dbReference type="GO" id="GO:0004363">
    <property type="term" value="F:glutathione synthase activity"/>
    <property type="evidence" value="ECO:0007669"/>
    <property type="project" value="UniProtKB-UniRule"/>
</dbReference>
<comment type="caution">
    <text evidence="12">The sequence shown here is derived from an EMBL/GenBank/DDBJ whole genome shotgun (WGS) entry which is preliminary data.</text>
</comment>
<keyword evidence="7 10" id="KW-0067">ATP-binding</keyword>
<dbReference type="PANTHER" id="PTHR21621">
    <property type="entry name" value="RIBOSOMAL PROTEIN S6 MODIFICATION PROTEIN"/>
    <property type="match status" value="1"/>
</dbReference>
<name>A0A918RMS1_9GAMM</name>
<dbReference type="FunFam" id="3.40.50.20:FF:000009">
    <property type="entry name" value="Glutathione synthetase"/>
    <property type="match status" value="1"/>
</dbReference>
<reference evidence="12" key="1">
    <citation type="journal article" date="2014" name="Int. J. Syst. Evol. Microbiol.">
        <title>Complete genome sequence of Corynebacterium casei LMG S-19264T (=DSM 44701T), isolated from a smear-ripened cheese.</title>
        <authorList>
            <consortium name="US DOE Joint Genome Institute (JGI-PGF)"/>
            <person name="Walter F."/>
            <person name="Albersmeier A."/>
            <person name="Kalinowski J."/>
            <person name="Ruckert C."/>
        </authorList>
    </citation>
    <scope>NUCLEOTIDE SEQUENCE</scope>
    <source>
        <strain evidence="12">KCTC 12711</strain>
    </source>
</reference>
<keyword evidence="5" id="KW-0479">Metal-binding</keyword>
<keyword evidence="6 10" id="KW-0547">Nucleotide-binding</keyword>
<evidence type="ECO:0000256" key="2">
    <source>
        <dbReference type="ARBA" id="ARBA00001946"/>
    </source>
</evidence>
<dbReference type="GO" id="GO:0005737">
    <property type="term" value="C:cytoplasm"/>
    <property type="evidence" value="ECO:0007669"/>
    <property type="project" value="TreeGrafter"/>
</dbReference>
<comment type="catalytic activity">
    <reaction evidence="10">
        <text>gamma-L-glutamyl-L-cysteine + glycine + ATP = glutathione + ADP + phosphate + H(+)</text>
        <dbReference type="Rhea" id="RHEA:13557"/>
        <dbReference type="ChEBI" id="CHEBI:15378"/>
        <dbReference type="ChEBI" id="CHEBI:30616"/>
        <dbReference type="ChEBI" id="CHEBI:43474"/>
        <dbReference type="ChEBI" id="CHEBI:57305"/>
        <dbReference type="ChEBI" id="CHEBI:57925"/>
        <dbReference type="ChEBI" id="CHEBI:58173"/>
        <dbReference type="ChEBI" id="CHEBI:456216"/>
        <dbReference type="EC" id="6.3.2.3"/>
    </reaction>
</comment>
<feature type="domain" description="ATP-grasp" evidence="11">
    <location>
        <begin position="124"/>
        <end position="309"/>
    </location>
</feature>
<dbReference type="NCBIfam" id="TIGR01380">
    <property type="entry name" value="glut_syn"/>
    <property type="match status" value="1"/>
</dbReference>
<dbReference type="RefSeq" id="WP_189399269.1">
    <property type="nucleotide sequence ID" value="NZ_BMXA01000002.1"/>
</dbReference>
<evidence type="ECO:0000256" key="8">
    <source>
        <dbReference type="ARBA" id="ARBA00022842"/>
    </source>
</evidence>
<dbReference type="InterPro" id="IPR013815">
    <property type="entry name" value="ATP_grasp_subdomain_1"/>
</dbReference>
<dbReference type="Gene3D" id="3.40.50.20">
    <property type="match status" value="1"/>
</dbReference>
<dbReference type="InterPro" id="IPR016185">
    <property type="entry name" value="PreATP-grasp_dom_sf"/>
</dbReference>
<dbReference type="GO" id="GO:0046872">
    <property type="term" value="F:metal ion binding"/>
    <property type="evidence" value="ECO:0007669"/>
    <property type="project" value="UniProtKB-KW"/>
</dbReference>
<evidence type="ECO:0000256" key="3">
    <source>
        <dbReference type="ARBA" id="ARBA00022598"/>
    </source>
</evidence>
<dbReference type="GO" id="GO:0005524">
    <property type="term" value="F:ATP binding"/>
    <property type="evidence" value="ECO:0007669"/>
    <property type="project" value="UniProtKB-UniRule"/>
</dbReference>
<evidence type="ECO:0000256" key="6">
    <source>
        <dbReference type="ARBA" id="ARBA00022741"/>
    </source>
</evidence>
<evidence type="ECO:0000313" key="12">
    <source>
        <dbReference type="EMBL" id="GHA05217.1"/>
    </source>
</evidence>
<evidence type="ECO:0000256" key="5">
    <source>
        <dbReference type="ARBA" id="ARBA00022723"/>
    </source>
</evidence>
<dbReference type="InterPro" id="IPR006284">
    <property type="entry name" value="Glut_synth_pro"/>
</dbReference>